<dbReference type="AlphaFoldDB" id="A0A423KSS8"/>
<proteinExistence type="predicted"/>
<evidence type="ECO:0000313" key="3">
    <source>
        <dbReference type="Proteomes" id="UP000283627"/>
    </source>
</evidence>
<dbReference type="Proteomes" id="UP000283627">
    <property type="component" value="Unassembled WGS sequence"/>
</dbReference>
<evidence type="ECO:0000313" key="2">
    <source>
        <dbReference type="EMBL" id="RON58771.1"/>
    </source>
</evidence>
<dbReference type="Pfam" id="PF10832">
    <property type="entry name" value="YhfG"/>
    <property type="match status" value="1"/>
</dbReference>
<protein>
    <recommendedName>
        <fullName evidence="4">DUF2559 domain-containing protein</fullName>
    </recommendedName>
</protein>
<accession>A0A423KSS8</accession>
<dbReference type="InterPro" id="IPR022541">
    <property type="entry name" value="YhfG"/>
</dbReference>
<reference evidence="2 3" key="1">
    <citation type="submission" date="2016-10" db="EMBL/GenBank/DDBJ databases">
        <title>Comparative genome analysis of multiple Pseudomonas spp. focuses on biocontrol and plant growth promoting traits.</title>
        <authorList>
            <person name="Tao X.-Y."/>
            <person name="Taylor C.G."/>
        </authorList>
    </citation>
    <scope>NUCLEOTIDE SEQUENCE [LARGE SCALE GENOMIC DNA]</scope>
    <source>
        <strain evidence="2 3">39A2</strain>
    </source>
</reference>
<comment type="caution">
    <text evidence="2">The sequence shown here is derived from an EMBL/GenBank/DDBJ whole genome shotgun (WGS) entry which is preliminary data.</text>
</comment>
<dbReference type="EMBL" id="MOBP01000001">
    <property type="protein sequence ID" value="RON58771.1"/>
    <property type="molecule type" value="Genomic_DNA"/>
</dbReference>
<sequence length="70" mass="7926">MSESTLKRKQDYYEKVRSSNYLASLHIAGFDTSPADLDKPLPARDEVLTKYQQDKPSQSAPTLPNKPDDQ</sequence>
<organism evidence="2 3">
    <name type="scientific">Pseudomonas frederiksbergensis</name>
    <dbReference type="NCBI Taxonomy" id="104087"/>
    <lineage>
        <taxon>Bacteria</taxon>
        <taxon>Pseudomonadati</taxon>
        <taxon>Pseudomonadota</taxon>
        <taxon>Gammaproteobacteria</taxon>
        <taxon>Pseudomonadales</taxon>
        <taxon>Pseudomonadaceae</taxon>
        <taxon>Pseudomonas</taxon>
    </lineage>
</organism>
<gene>
    <name evidence="2" type="ORF">BK665_02225</name>
</gene>
<evidence type="ECO:0008006" key="4">
    <source>
        <dbReference type="Google" id="ProtNLM"/>
    </source>
</evidence>
<dbReference type="RefSeq" id="WP_123402676.1">
    <property type="nucleotide sequence ID" value="NZ_MOBP01000001.1"/>
</dbReference>
<feature type="compositionally biased region" description="Polar residues" evidence="1">
    <location>
        <begin position="51"/>
        <end position="62"/>
    </location>
</feature>
<dbReference type="OrthoDB" id="6079489at2"/>
<feature type="region of interest" description="Disordered" evidence="1">
    <location>
        <begin position="51"/>
        <end position="70"/>
    </location>
</feature>
<evidence type="ECO:0000256" key="1">
    <source>
        <dbReference type="SAM" id="MobiDB-lite"/>
    </source>
</evidence>
<name>A0A423KSS8_9PSED</name>